<gene>
    <name evidence="2" type="ORF">UU38_C0004G0087</name>
</gene>
<dbReference type="EMBL" id="LCAK01000004">
    <property type="protein sequence ID" value="KKR88725.1"/>
    <property type="molecule type" value="Genomic_DNA"/>
</dbReference>
<dbReference type="InterPro" id="IPR001296">
    <property type="entry name" value="Glyco_trans_1"/>
</dbReference>
<feature type="domain" description="Glycosyl transferase family 1" evidence="1">
    <location>
        <begin position="162"/>
        <end position="329"/>
    </location>
</feature>
<dbReference type="Gene3D" id="3.40.50.2000">
    <property type="entry name" value="Glycogen Phosphorylase B"/>
    <property type="match status" value="1"/>
</dbReference>
<dbReference type="AlphaFoldDB" id="A0A0G0WWB9"/>
<dbReference type="SUPFAM" id="SSF53756">
    <property type="entry name" value="UDP-Glycosyltransferase/glycogen phosphorylase"/>
    <property type="match status" value="1"/>
</dbReference>
<dbReference type="CDD" id="cd03801">
    <property type="entry name" value="GT4_PimA-like"/>
    <property type="match status" value="1"/>
</dbReference>
<accession>A0A0G0WWB9</accession>
<keyword evidence="2" id="KW-0808">Transferase</keyword>
<dbReference type="Pfam" id="PF00534">
    <property type="entry name" value="Glycos_transf_1"/>
    <property type="match status" value="1"/>
</dbReference>
<evidence type="ECO:0000313" key="3">
    <source>
        <dbReference type="Proteomes" id="UP000033918"/>
    </source>
</evidence>
<protein>
    <submittedName>
        <fullName evidence="2">Glycosyltransferase</fullName>
    </submittedName>
</protein>
<evidence type="ECO:0000259" key="1">
    <source>
        <dbReference type="Pfam" id="PF00534"/>
    </source>
</evidence>
<dbReference type="PANTHER" id="PTHR12526">
    <property type="entry name" value="GLYCOSYLTRANSFERASE"/>
    <property type="match status" value="1"/>
</dbReference>
<name>A0A0G0WWB9_9BACT</name>
<dbReference type="GO" id="GO:0016757">
    <property type="term" value="F:glycosyltransferase activity"/>
    <property type="evidence" value="ECO:0007669"/>
    <property type="project" value="InterPro"/>
</dbReference>
<dbReference type="Proteomes" id="UP000033918">
    <property type="component" value="Unassembled WGS sequence"/>
</dbReference>
<organism evidence="2 3">
    <name type="scientific">Candidatus Wolfebacteria bacterium GW2011_GWB1_41_12</name>
    <dbReference type="NCBI Taxonomy" id="1619006"/>
    <lineage>
        <taxon>Bacteria</taxon>
        <taxon>Candidatus Wolfeibacteriota</taxon>
    </lineage>
</organism>
<reference evidence="2 3" key="1">
    <citation type="journal article" date="2015" name="Nature">
        <title>rRNA introns, odd ribosomes, and small enigmatic genomes across a large radiation of phyla.</title>
        <authorList>
            <person name="Brown C.T."/>
            <person name="Hug L.A."/>
            <person name="Thomas B.C."/>
            <person name="Sharon I."/>
            <person name="Castelle C.J."/>
            <person name="Singh A."/>
            <person name="Wilkins M.J."/>
            <person name="Williams K.H."/>
            <person name="Banfield J.F."/>
        </authorList>
    </citation>
    <scope>NUCLEOTIDE SEQUENCE [LARGE SCALE GENOMIC DNA]</scope>
</reference>
<comment type="caution">
    <text evidence="2">The sequence shown here is derived from an EMBL/GenBank/DDBJ whole genome shotgun (WGS) entry which is preliminary data.</text>
</comment>
<sequence>MKLLIITQKIDENDDVLGFFTEWVRKLAEKAERISVVCLYKGEHHLPDNVKIFSLGKEESVSRLKYLFKFYTYIWKLKNNYDSVFIHMNPQYVILGAPFWKMWSKKIILWYASGGVPAMLKIADKFTDVAVASTSEGYRISGDKLVTIGQGVDINKFKPDPDHKPQTKKYKIASVGRITPSKDYETLIAAAEIFKKNNRDFEIEIVGQPAVKNDVWYLENLKRTIENKNLSPFFRFIGPIANKDLPSFLQSADLFVNMSHTGSLDKAVLEAMAYGLPVLTCNEAFINVLGDYGSLLMFSKRDAESLAQKINFIMNMPADKLRILSSNMRKIVVENHGLDGFIDRLFKILK</sequence>
<evidence type="ECO:0000313" key="2">
    <source>
        <dbReference type="EMBL" id="KKR88725.1"/>
    </source>
</evidence>
<proteinExistence type="predicted"/>